<dbReference type="Proteomes" id="UP000012283">
    <property type="component" value="Unassembled WGS sequence"/>
</dbReference>
<reference evidence="5 6" key="1">
    <citation type="submission" date="2013-03" db="EMBL/GenBank/DDBJ databases">
        <title>Draft genome sequence of Gracibacillus halophilus YIM-C55.5, a moderately halophilic and thermophilic organism from the Xiaochaidamu salt lake.</title>
        <authorList>
            <person name="Sugumar T."/>
            <person name="Polireddy D.R."/>
            <person name="Antony A."/>
            <person name="Madhava Y.R."/>
            <person name="Sivakumar N."/>
        </authorList>
    </citation>
    <scope>NUCLEOTIDE SEQUENCE [LARGE SCALE GENOMIC DNA]</scope>
    <source>
        <strain evidence="5 6">YIM-C55.5</strain>
    </source>
</reference>
<organism evidence="5 6">
    <name type="scientific">Gracilibacillus halophilus YIM-C55.5</name>
    <dbReference type="NCBI Taxonomy" id="1308866"/>
    <lineage>
        <taxon>Bacteria</taxon>
        <taxon>Bacillati</taxon>
        <taxon>Bacillota</taxon>
        <taxon>Bacilli</taxon>
        <taxon>Bacillales</taxon>
        <taxon>Bacillaceae</taxon>
        <taxon>Gracilibacillus</taxon>
    </lineage>
</organism>
<dbReference type="GO" id="GO:0005737">
    <property type="term" value="C:cytoplasm"/>
    <property type="evidence" value="ECO:0007669"/>
    <property type="project" value="TreeGrafter"/>
</dbReference>
<dbReference type="STRING" id="1308866.J416_15357"/>
<gene>
    <name evidence="5" type="ORF">J416_15357</name>
</gene>
<evidence type="ECO:0000256" key="3">
    <source>
        <dbReference type="ARBA" id="ARBA00023284"/>
    </source>
</evidence>
<evidence type="ECO:0000313" key="5">
    <source>
        <dbReference type="EMBL" id="ENH95581.1"/>
    </source>
</evidence>
<dbReference type="PANTHER" id="PTHR45663">
    <property type="entry name" value="GEO12009P1"/>
    <property type="match status" value="1"/>
</dbReference>
<dbReference type="EMBL" id="APML01000089">
    <property type="protein sequence ID" value="ENH95581.1"/>
    <property type="molecule type" value="Genomic_DNA"/>
</dbReference>
<feature type="domain" description="Thioredoxin" evidence="4">
    <location>
        <begin position="29"/>
        <end position="155"/>
    </location>
</feature>
<dbReference type="OrthoDB" id="32134at2"/>
<keyword evidence="2" id="KW-1015">Disulfide bond</keyword>
<dbReference type="CDD" id="cd02947">
    <property type="entry name" value="TRX_family"/>
    <property type="match status" value="1"/>
</dbReference>
<dbReference type="Gene3D" id="3.40.30.10">
    <property type="entry name" value="Glutaredoxin"/>
    <property type="match status" value="1"/>
</dbReference>
<dbReference type="PROSITE" id="PS51352">
    <property type="entry name" value="THIOREDOXIN_2"/>
    <property type="match status" value="1"/>
</dbReference>
<evidence type="ECO:0000256" key="1">
    <source>
        <dbReference type="ARBA" id="ARBA00008987"/>
    </source>
</evidence>
<protein>
    <submittedName>
        <fullName evidence="5">Thioredoxin</fullName>
    </submittedName>
</protein>
<comment type="caution">
    <text evidence="5">The sequence shown here is derived from an EMBL/GenBank/DDBJ whole genome shotgun (WGS) entry which is preliminary data.</text>
</comment>
<evidence type="ECO:0000259" key="4">
    <source>
        <dbReference type="PROSITE" id="PS51352"/>
    </source>
</evidence>
<dbReference type="AlphaFoldDB" id="N4WQW0"/>
<dbReference type="InterPro" id="IPR036249">
    <property type="entry name" value="Thioredoxin-like_sf"/>
</dbReference>
<name>N4WQW0_9BACI</name>
<dbReference type="SUPFAM" id="SSF52833">
    <property type="entry name" value="Thioredoxin-like"/>
    <property type="match status" value="1"/>
</dbReference>
<keyword evidence="3" id="KW-0676">Redox-active center</keyword>
<keyword evidence="6" id="KW-1185">Reference proteome</keyword>
<dbReference type="InterPro" id="IPR013766">
    <property type="entry name" value="Thioredoxin_domain"/>
</dbReference>
<sequence>MKKMVIFILVVVAIFVALWFVVNYQQQEQSEGNPYNKSNLHQATIDQLDKEIYQNQILPDELATDLENDEDKTVYFYSPTCPHCQRTTPVVVPLAEELGIDLVKMNLLEFDAQWNVYSIEATPTIVHFEDGEEVARIMGEREESTFRQFFQEKVLDES</sequence>
<dbReference type="eggNOG" id="COG0526">
    <property type="taxonomic scope" value="Bacteria"/>
</dbReference>
<evidence type="ECO:0000256" key="2">
    <source>
        <dbReference type="ARBA" id="ARBA00023157"/>
    </source>
</evidence>
<dbReference type="GO" id="GO:0015035">
    <property type="term" value="F:protein-disulfide reductase activity"/>
    <property type="evidence" value="ECO:0007669"/>
    <property type="project" value="TreeGrafter"/>
</dbReference>
<dbReference type="Pfam" id="PF00085">
    <property type="entry name" value="Thioredoxin"/>
    <property type="match status" value="1"/>
</dbReference>
<proteinExistence type="inferred from homology"/>
<dbReference type="PANTHER" id="PTHR45663:SF11">
    <property type="entry name" value="GEO12009P1"/>
    <property type="match status" value="1"/>
</dbReference>
<evidence type="ECO:0000313" key="6">
    <source>
        <dbReference type="Proteomes" id="UP000012283"/>
    </source>
</evidence>
<comment type="similarity">
    <text evidence="1">Belongs to the thioredoxin family.</text>
</comment>
<dbReference type="PATRIC" id="fig|1308866.3.peg.3089"/>
<accession>N4WQW0</accession>
<dbReference type="RefSeq" id="WP_003474896.1">
    <property type="nucleotide sequence ID" value="NZ_APML01000089.1"/>
</dbReference>